<evidence type="ECO:0000313" key="2">
    <source>
        <dbReference type="EMBL" id="CCA68224.1"/>
    </source>
</evidence>
<organism evidence="2 3">
    <name type="scientific">Serendipita indica (strain DSM 11827)</name>
    <name type="common">Root endophyte fungus</name>
    <name type="synonym">Piriformospora indica</name>
    <dbReference type="NCBI Taxonomy" id="1109443"/>
    <lineage>
        <taxon>Eukaryota</taxon>
        <taxon>Fungi</taxon>
        <taxon>Dikarya</taxon>
        <taxon>Basidiomycota</taxon>
        <taxon>Agaricomycotina</taxon>
        <taxon>Agaricomycetes</taxon>
        <taxon>Sebacinales</taxon>
        <taxon>Serendipitaceae</taxon>
        <taxon>Serendipita</taxon>
    </lineage>
</organism>
<evidence type="ECO:0000256" key="1">
    <source>
        <dbReference type="SAM" id="MobiDB-lite"/>
    </source>
</evidence>
<dbReference type="SUPFAM" id="SSF48452">
    <property type="entry name" value="TPR-like"/>
    <property type="match status" value="4"/>
</dbReference>
<dbReference type="Gene3D" id="1.25.40.10">
    <property type="entry name" value="Tetratricopeptide repeat domain"/>
    <property type="match status" value="4"/>
</dbReference>
<dbReference type="OrthoDB" id="20872at2759"/>
<dbReference type="Pfam" id="PF13374">
    <property type="entry name" value="TPR_10"/>
    <property type="match status" value="3"/>
</dbReference>
<dbReference type="HOGENOM" id="CLU_000288_125_13_1"/>
<feature type="region of interest" description="Disordered" evidence="1">
    <location>
        <begin position="1"/>
        <end position="40"/>
    </location>
</feature>
<name>G4TA60_SERID</name>
<dbReference type="InterPro" id="IPR011990">
    <property type="entry name" value="TPR-like_helical_dom_sf"/>
</dbReference>
<dbReference type="InterPro" id="IPR053137">
    <property type="entry name" value="NLR-like"/>
</dbReference>
<dbReference type="InParanoid" id="G4TA60"/>
<comment type="caution">
    <text evidence="2">The sequence shown here is derived from an EMBL/GenBank/DDBJ whole genome shotgun (WGS) entry which is preliminary data.</text>
</comment>
<dbReference type="EMBL" id="CAFZ01000028">
    <property type="protein sequence ID" value="CCA68224.1"/>
    <property type="molecule type" value="Genomic_DNA"/>
</dbReference>
<accession>G4TA60</accession>
<dbReference type="Proteomes" id="UP000007148">
    <property type="component" value="Unassembled WGS sequence"/>
</dbReference>
<protein>
    <submittedName>
        <fullName evidence="2">Uncharacterized protein</fullName>
    </submittedName>
</protein>
<dbReference type="GO" id="GO:0043531">
    <property type="term" value="F:ADP binding"/>
    <property type="evidence" value="ECO:0007669"/>
    <property type="project" value="InterPro"/>
</dbReference>
<dbReference type="SMART" id="SM00028">
    <property type="entry name" value="TPR"/>
    <property type="match status" value="8"/>
</dbReference>
<sequence length="1326" mass="150205">MSGLHSALTRDPGVSKLYSRPSDKPTPIRDSNLNKPLPPRIRSKKDELEFLEVFPGTDPVVDIIAIHGLDGHRENTWTAQNGVLWLRDLLSADIPNARILVYGYDADTRSRECVSTQTIYQHADKFIKSLSRQRTDSPRRPIIFVAHSLGGIVLKQALILCHVQTLGSINHLRDILVSTHAILFFGTPHSGVKGVELLKTMNRLLSVYLNTTEAILRNLTENSPELENIQNLFSSASEEIEIALFYEVYPTPLVGGTKQLIVPYRSAVGARDRRASEEALNADHCEMVKFQDKKSPNYVTVLSCLRRHIEGAMTAVTRKWSAEDAHRALARKRYLPPHDVLRPTPRLEVSRIYVDRPALHSLITHHLRPTRRVRHQPRCILYGIGGSGKTQLATNWIRDHESSFTRVIFVDASSQTQLEKDLELSIRSIGPEYREMTWKDAVAYLDGKDRGWLLFFDNADSPSLDLRPYLPASIHGAVLITTRNRMCTDYAPDSAVSVGNMEESEAVELLHRIANITPTSDTESCAIVRELGVLPLAIAQAGVYIRRTRRLDTYLDTFRKHRGQILRQRSDIGTEYTSSTYAAFDLSFDHLPAKTQEFLKLCAFLHHSLIPIALFEHSTSSGFTTYTVLKSCLPPEGDKALVFHLQSMFGSTWDIDSFQKVIESASSTSLIEVSSDGLFYTVHPLLQVYIKGRLNEEDNQHYMKMARQLLLGAIRPVEGSNAQLRQLLPHAHNIPRSVQSEHVAHALAFRELYESLGDPKSCRELLESALHQVRQLKGEEHEDSIWVMGKLALDLLRCHRLQEAEEMHREVLRLRLKIFGGRHLDTIKAMKWPLNQLEFPCTLRDRGQLEEAEKLKQEVLALRLEILGRRHLDTILAMTSLAGTLGLRGRLDEAERMEREALDLQIEIYGERHPRTISLISNLACTLFGLGRLDEAEKMEREVIIAEIEILGQRHPDTISAMHNLGATLYKRGRLDEAETIQREALTLQLELFGRRHLDTISAMAALAYTLCDRGQLDEADRLRQEVLALRLEILGEGHLDTISAMKNLADILIRRGQLDEAEKVERRLLALQLEILGRQHSDTISTMGNLGVTLRDRGQFHEAERLQQQVLALLLEKHGELHPKTVPTMENLAIIFRDLDELEDAEDMDRKVLAVQLKVLGVEHLDTISAKDNLAETLRDRGKFEEAEKLKREVLALRLEILGGEHLDTISTMHRLAATLKDSGKLGEAEKIEREVLSLRLKIQGMRHPDTLNASLYLSHILHETGQLAEAAIRLQETMELRVAVFGEDDPLTMAAKELLALVISQKSHSTRPRFRSRFLSRLFS</sequence>
<dbReference type="PANTHER" id="PTHR46082">
    <property type="entry name" value="ATP/GTP-BINDING PROTEIN-RELATED"/>
    <property type="match status" value="1"/>
</dbReference>
<evidence type="ECO:0000313" key="3">
    <source>
        <dbReference type="Proteomes" id="UP000007148"/>
    </source>
</evidence>
<reference evidence="2 3" key="1">
    <citation type="journal article" date="2011" name="PLoS Pathog.">
        <title>Endophytic Life Strategies Decoded by Genome and Transcriptome Analyses of the Mutualistic Root Symbiont Piriformospora indica.</title>
        <authorList>
            <person name="Zuccaro A."/>
            <person name="Lahrmann U."/>
            <person name="Guldener U."/>
            <person name="Langen G."/>
            <person name="Pfiffi S."/>
            <person name="Biedenkopf D."/>
            <person name="Wong P."/>
            <person name="Samans B."/>
            <person name="Grimm C."/>
            <person name="Basiewicz M."/>
            <person name="Murat C."/>
            <person name="Martin F."/>
            <person name="Kogel K.H."/>
        </authorList>
    </citation>
    <scope>NUCLEOTIDE SEQUENCE [LARGE SCALE GENOMIC DNA]</scope>
    <source>
        <strain evidence="2 3">DSM 11827</strain>
    </source>
</reference>
<dbReference type="SUPFAM" id="SSF52540">
    <property type="entry name" value="P-loop containing nucleoside triphosphate hydrolases"/>
    <property type="match status" value="1"/>
</dbReference>
<dbReference type="eggNOG" id="KOG2029">
    <property type="taxonomic scope" value="Eukaryota"/>
</dbReference>
<dbReference type="InterPro" id="IPR027417">
    <property type="entry name" value="P-loop_NTPase"/>
</dbReference>
<dbReference type="eggNOG" id="KOG1840">
    <property type="taxonomic scope" value="Eukaryota"/>
</dbReference>
<dbReference type="STRING" id="1109443.G4TA60"/>
<dbReference type="InterPro" id="IPR019734">
    <property type="entry name" value="TPR_rpt"/>
</dbReference>
<dbReference type="Gene3D" id="3.40.50.1820">
    <property type="entry name" value="alpha/beta hydrolase"/>
    <property type="match status" value="1"/>
</dbReference>
<dbReference type="SUPFAM" id="SSF53474">
    <property type="entry name" value="alpha/beta-Hydrolases"/>
    <property type="match status" value="1"/>
</dbReference>
<gene>
    <name evidence="2" type="ORF">PIIN_02090</name>
</gene>
<dbReference type="Gene3D" id="3.40.50.300">
    <property type="entry name" value="P-loop containing nucleotide triphosphate hydrolases"/>
    <property type="match status" value="1"/>
</dbReference>
<dbReference type="PANTHER" id="PTHR46082:SF6">
    <property type="entry name" value="AAA+ ATPASE DOMAIN-CONTAINING PROTEIN-RELATED"/>
    <property type="match status" value="1"/>
</dbReference>
<proteinExistence type="predicted"/>
<dbReference type="Pfam" id="PF13424">
    <property type="entry name" value="TPR_12"/>
    <property type="match status" value="5"/>
</dbReference>
<dbReference type="OMA" id="VHRFMAD"/>
<dbReference type="InterPro" id="IPR029058">
    <property type="entry name" value="AB_hydrolase_fold"/>
</dbReference>
<keyword evidence="3" id="KW-1185">Reference proteome</keyword>